<dbReference type="STRING" id="131310.A0A0N4ZMJ1"/>
<evidence type="ECO:0000313" key="6">
    <source>
        <dbReference type="Proteomes" id="UP000038045"/>
    </source>
</evidence>
<name>A0A0N4ZMJ1_PARTI</name>
<proteinExistence type="inferred from homology"/>
<feature type="region of interest" description="Disordered" evidence="4">
    <location>
        <begin position="49"/>
        <end position="68"/>
    </location>
</feature>
<evidence type="ECO:0000256" key="2">
    <source>
        <dbReference type="ARBA" id="ARBA00008296"/>
    </source>
</evidence>
<dbReference type="InterPro" id="IPR054414">
    <property type="entry name" value="Ccdc124/Oxs1_C"/>
</dbReference>
<dbReference type="Proteomes" id="UP000038045">
    <property type="component" value="Unplaced"/>
</dbReference>
<dbReference type="GO" id="GO:0003713">
    <property type="term" value="F:transcription coactivator activity"/>
    <property type="evidence" value="ECO:0007669"/>
    <property type="project" value="TreeGrafter"/>
</dbReference>
<reference evidence="7" key="1">
    <citation type="submission" date="2017-02" db="UniProtKB">
        <authorList>
            <consortium name="WormBaseParasite"/>
        </authorList>
    </citation>
    <scope>IDENTIFICATION</scope>
</reference>
<dbReference type="AlphaFoldDB" id="A0A0N4ZMJ1"/>
<sequence>MVKKTSDGGNKLGAKARKAEREREEKERIAKAKEDATWEETDKKIIQKLRRKEEEERKKQEAETRRKELKAAYEKEMEIIGEKSQNPQTKVTHHQLYLEKKKKEEALKKEEEEKIKARNKITVQTHEIEENLNRVILDDSWASSADQALNALSGTSTPTGSKISKITYTEFESRRLPELKISKPKMTLSQLKNTIRKEWMRSPENPYNANNLINKPLS</sequence>
<dbReference type="InterPro" id="IPR010422">
    <property type="entry name" value="Ccdc124/Oxs1"/>
</dbReference>
<comment type="similarity">
    <text evidence="2">Belongs to the CCDC124 family.</text>
</comment>
<protein>
    <submittedName>
        <fullName evidence="7">HMG box domain-containing protein</fullName>
    </submittedName>
</protein>
<dbReference type="PANTHER" id="PTHR21680:SF0">
    <property type="entry name" value="COILED-COIL DOMAIN-CONTAINING PROTEIN 124"/>
    <property type="match status" value="1"/>
</dbReference>
<organism evidence="6 7">
    <name type="scientific">Parastrongyloides trichosuri</name>
    <name type="common">Possum-specific nematode worm</name>
    <dbReference type="NCBI Taxonomy" id="131310"/>
    <lineage>
        <taxon>Eukaryota</taxon>
        <taxon>Metazoa</taxon>
        <taxon>Ecdysozoa</taxon>
        <taxon>Nematoda</taxon>
        <taxon>Chromadorea</taxon>
        <taxon>Rhabditida</taxon>
        <taxon>Tylenchina</taxon>
        <taxon>Panagrolaimomorpha</taxon>
        <taxon>Strongyloidoidea</taxon>
        <taxon>Strongyloididae</taxon>
        <taxon>Parastrongyloides</taxon>
    </lineage>
</organism>
<feature type="region of interest" description="Disordered" evidence="4">
    <location>
        <begin position="1"/>
        <end position="40"/>
    </location>
</feature>
<accession>A0A0N4ZMJ1</accession>
<feature type="domain" description="Coiled-coil" evidence="5">
    <location>
        <begin position="131"/>
        <end position="208"/>
    </location>
</feature>
<keyword evidence="6" id="KW-1185">Reference proteome</keyword>
<evidence type="ECO:0000256" key="4">
    <source>
        <dbReference type="SAM" id="MobiDB-lite"/>
    </source>
</evidence>
<dbReference type="GO" id="GO:0006366">
    <property type="term" value="P:transcription by RNA polymerase II"/>
    <property type="evidence" value="ECO:0007669"/>
    <property type="project" value="TreeGrafter"/>
</dbReference>
<dbReference type="GO" id="GO:0030496">
    <property type="term" value="C:midbody"/>
    <property type="evidence" value="ECO:0007669"/>
    <property type="project" value="UniProtKB-SubCell"/>
</dbReference>
<evidence type="ECO:0000256" key="1">
    <source>
        <dbReference type="ARBA" id="ARBA00004214"/>
    </source>
</evidence>
<comment type="subcellular location">
    <subcellularLocation>
        <location evidence="1">Midbody</location>
    </subcellularLocation>
</comment>
<dbReference type="WBParaSite" id="PTRK_0000975900.1">
    <property type="protein sequence ID" value="PTRK_0000975900.1"/>
    <property type="gene ID" value="PTRK_0000975900"/>
</dbReference>
<evidence type="ECO:0000256" key="3">
    <source>
        <dbReference type="ARBA" id="ARBA00023054"/>
    </source>
</evidence>
<dbReference type="GO" id="GO:0005634">
    <property type="term" value="C:nucleus"/>
    <property type="evidence" value="ECO:0007669"/>
    <property type="project" value="TreeGrafter"/>
</dbReference>
<dbReference type="PANTHER" id="PTHR21680">
    <property type="entry name" value="COILED-COIL DOMAIN-CONTAINING PROTEIN 124"/>
    <property type="match status" value="1"/>
</dbReference>
<dbReference type="Pfam" id="PF06244">
    <property type="entry name" value="Ccdc124"/>
    <property type="match status" value="1"/>
</dbReference>
<evidence type="ECO:0000259" key="5">
    <source>
        <dbReference type="Pfam" id="PF06244"/>
    </source>
</evidence>
<feature type="compositionally biased region" description="Basic and acidic residues" evidence="4">
    <location>
        <begin position="17"/>
        <end position="40"/>
    </location>
</feature>
<keyword evidence="3" id="KW-0175">Coiled coil</keyword>
<evidence type="ECO:0000313" key="7">
    <source>
        <dbReference type="WBParaSite" id="PTRK_0000975900.1"/>
    </source>
</evidence>